<protein>
    <submittedName>
        <fullName evidence="3">Tetratricopeptide repeat protein</fullName>
    </submittedName>
</protein>
<gene>
    <name evidence="3" type="ORF">VSX56_10285</name>
</gene>
<comment type="caution">
    <text evidence="3">The sequence shown here is derived from an EMBL/GenBank/DDBJ whole genome shotgun (WGS) entry which is preliminary data.</text>
</comment>
<evidence type="ECO:0000313" key="3">
    <source>
        <dbReference type="EMBL" id="MER5172165.1"/>
    </source>
</evidence>
<dbReference type="InterPro" id="IPR018704">
    <property type="entry name" value="SecYEG/CpoB_TPR"/>
</dbReference>
<feature type="transmembrane region" description="Helical" evidence="1">
    <location>
        <begin position="27"/>
        <end position="44"/>
    </location>
</feature>
<evidence type="ECO:0000259" key="2">
    <source>
        <dbReference type="Pfam" id="PF09976"/>
    </source>
</evidence>
<dbReference type="RefSeq" id="WP_339113085.1">
    <property type="nucleotide sequence ID" value="NZ_JAYWLC010000007.1"/>
</dbReference>
<proteinExistence type="predicted"/>
<dbReference type="EMBL" id="JAYWLC010000007">
    <property type="protein sequence ID" value="MER5172165.1"/>
    <property type="molecule type" value="Genomic_DNA"/>
</dbReference>
<evidence type="ECO:0000256" key="1">
    <source>
        <dbReference type="SAM" id="Phobius"/>
    </source>
</evidence>
<reference evidence="3 4" key="1">
    <citation type="submission" date="2024-06" db="EMBL/GenBank/DDBJ databases">
        <title>Thioclava kandeliae sp. nov. from a rhizosphere soil sample of Kandelia candel in a mangrove.</title>
        <authorList>
            <person name="Mu T."/>
        </authorList>
    </citation>
    <scope>NUCLEOTIDE SEQUENCE [LARGE SCALE GENOMIC DNA]</scope>
    <source>
        <strain evidence="3 4">CPCC 100088</strain>
    </source>
</reference>
<feature type="domain" description="Ancillary SecYEG translocon subunit/Cell division coordinator CpoB TPR" evidence="2">
    <location>
        <begin position="29"/>
        <end position="200"/>
    </location>
</feature>
<evidence type="ECO:0000313" key="4">
    <source>
        <dbReference type="Proteomes" id="UP001438953"/>
    </source>
</evidence>
<name>A0ABV1SGX7_9RHOB</name>
<dbReference type="Proteomes" id="UP001438953">
    <property type="component" value="Unassembled WGS sequence"/>
</dbReference>
<accession>A0ABV1SGX7</accession>
<keyword evidence="1" id="KW-1133">Transmembrane helix</keyword>
<keyword evidence="4" id="KW-1185">Reference proteome</keyword>
<dbReference type="Pfam" id="PF09976">
    <property type="entry name" value="TPR_21"/>
    <property type="match status" value="1"/>
</dbReference>
<keyword evidence="1" id="KW-0812">Transmembrane</keyword>
<keyword evidence="1" id="KW-0472">Membrane</keyword>
<sequence>MSETDSFIDEVTEEVRRDRLYRVLKRWGWLGVVAVIAIVGGAAWNEIQTSKHDAAAESFGDSVMAAVQGKEPLAALKGIEADGARAGVLDLMAGSQAIDDGKRDAAVTHFQAAADNQALPASLRDMARLKLILAQGADMPASERDAMLADLAKPGAPYSELAQEQQVLVLVEAGKTDEAIKRAQEMLQEAGLTSGVQQRLTQLITALGGETKQG</sequence>
<organism evidence="3 4">
    <name type="scientific">Thioclava kandeliae</name>
    <dbReference type="NCBI Taxonomy" id="3070818"/>
    <lineage>
        <taxon>Bacteria</taxon>
        <taxon>Pseudomonadati</taxon>
        <taxon>Pseudomonadota</taxon>
        <taxon>Alphaproteobacteria</taxon>
        <taxon>Rhodobacterales</taxon>
        <taxon>Paracoccaceae</taxon>
        <taxon>Thioclava</taxon>
    </lineage>
</organism>